<dbReference type="FunFam" id="3.40.50.300:FF:000006">
    <property type="entry name" value="DNA-binding transcriptional regulator NtrC"/>
    <property type="match status" value="1"/>
</dbReference>
<evidence type="ECO:0000256" key="1">
    <source>
        <dbReference type="ARBA" id="ARBA00022741"/>
    </source>
</evidence>
<dbReference type="CDD" id="cd00009">
    <property type="entry name" value="AAA"/>
    <property type="match status" value="1"/>
</dbReference>
<dbReference type="CDD" id="cd00130">
    <property type="entry name" value="PAS"/>
    <property type="match status" value="1"/>
</dbReference>
<dbReference type="SUPFAM" id="SSF46689">
    <property type="entry name" value="Homeodomain-like"/>
    <property type="match status" value="1"/>
</dbReference>
<organism evidence="9 10">
    <name type="scientific">Bacillus thuringiensis</name>
    <dbReference type="NCBI Taxonomy" id="1428"/>
    <lineage>
        <taxon>Bacteria</taxon>
        <taxon>Bacillati</taxon>
        <taxon>Bacillota</taxon>
        <taxon>Bacilli</taxon>
        <taxon>Bacillales</taxon>
        <taxon>Bacillaceae</taxon>
        <taxon>Bacillus</taxon>
        <taxon>Bacillus cereus group</taxon>
    </lineage>
</organism>
<keyword evidence="3" id="KW-0067">ATP-binding</keyword>
<dbReference type="Gene3D" id="1.10.10.60">
    <property type="entry name" value="Homeodomain-like"/>
    <property type="match status" value="1"/>
</dbReference>
<keyword evidence="5" id="KW-0175">Coiled coil</keyword>
<dbReference type="InterPro" id="IPR000014">
    <property type="entry name" value="PAS"/>
</dbReference>
<evidence type="ECO:0000313" key="9">
    <source>
        <dbReference type="EMBL" id="SCB82990.1"/>
    </source>
</evidence>
<dbReference type="AlphaFoldDB" id="A0A1C3ZLA0"/>
<sequence>MDWKLGVARMVGEKERVLMDLQDVFEYAFDEIFVTDEKGIVVRVNSTCERHYQLAAKELVGKHVKELQKDGIFYPSATLEVIEKKRPIELVQTTKSGEYLHVRTRPVFDNEGNLRRVISYSRDLTELYQLRQKVEEMDNQLKTYKKELRETYEHEGLIFKSIAMQKIVETIKKVSVVDSTVLVLGETGVGKSRLVRHLHEGSNRKNESFHEINCAALPTNLIESELFGYSGGSFTGANREGKKGLLESAHRGTLFLDEIGEMPLEIQAKLLQVLQEKTFRPIGGRELKKVDVRIVAATNRDLSMMVKQGTFRKDLYYRLNVIPILIPPLRERTEDILPLIYHYLQHFNEKYGRNVKLAPSTLQMFVGYPWEGNNREIENVIERIVITADDIVTIEDLPIAMQESTVEQSGQSLYKMLEEVERNIILKAYKTYGSSYKVAEFLKISQSAATRKIKKLIEEEENIG</sequence>
<evidence type="ECO:0000256" key="3">
    <source>
        <dbReference type="ARBA" id="ARBA00022840"/>
    </source>
</evidence>
<dbReference type="GO" id="GO:0006355">
    <property type="term" value="P:regulation of DNA-templated transcription"/>
    <property type="evidence" value="ECO:0007669"/>
    <property type="project" value="InterPro"/>
</dbReference>
<dbReference type="InterPro" id="IPR009057">
    <property type="entry name" value="Homeodomain-like_sf"/>
</dbReference>
<evidence type="ECO:0000256" key="2">
    <source>
        <dbReference type="ARBA" id="ARBA00022797"/>
    </source>
</evidence>
<dbReference type="PANTHER" id="PTHR32071">
    <property type="entry name" value="TRANSCRIPTIONAL REGULATORY PROTEIN"/>
    <property type="match status" value="1"/>
</dbReference>
<dbReference type="PROSITE" id="PS50112">
    <property type="entry name" value="PAS"/>
    <property type="match status" value="1"/>
</dbReference>
<evidence type="ECO:0000259" key="8">
    <source>
        <dbReference type="PROSITE" id="PS50113"/>
    </source>
</evidence>
<dbReference type="GO" id="GO:0005524">
    <property type="term" value="F:ATP binding"/>
    <property type="evidence" value="ECO:0007669"/>
    <property type="project" value="UniProtKB-KW"/>
</dbReference>
<dbReference type="InterPro" id="IPR030828">
    <property type="entry name" value="HTH_TyrR"/>
</dbReference>
<dbReference type="SUPFAM" id="SSF52540">
    <property type="entry name" value="P-loop containing nucleoside triphosphate hydrolases"/>
    <property type="match status" value="1"/>
</dbReference>
<dbReference type="SUPFAM" id="SSF55785">
    <property type="entry name" value="PYP-like sensor domain (PAS domain)"/>
    <property type="match status" value="1"/>
</dbReference>
<feature type="domain" description="Sigma-54 factor interaction" evidence="6">
    <location>
        <begin position="157"/>
        <end position="386"/>
    </location>
</feature>
<dbReference type="PROSITE" id="PS50113">
    <property type="entry name" value="PAC"/>
    <property type="match status" value="1"/>
</dbReference>
<evidence type="ECO:0000256" key="5">
    <source>
        <dbReference type="SAM" id="Coils"/>
    </source>
</evidence>
<gene>
    <name evidence="9" type="ORF">BTT61001_00310</name>
</gene>
<feature type="coiled-coil region" evidence="5">
    <location>
        <begin position="127"/>
        <end position="154"/>
    </location>
</feature>
<dbReference type="GO" id="GO:0003677">
    <property type="term" value="F:DNA binding"/>
    <property type="evidence" value="ECO:0007669"/>
    <property type="project" value="UniProtKB-KW"/>
</dbReference>
<feature type="domain" description="PAS" evidence="7">
    <location>
        <begin position="17"/>
        <end position="67"/>
    </location>
</feature>
<dbReference type="NCBIfam" id="TIGR00229">
    <property type="entry name" value="sensory_box"/>
    <property type="match status" value="1"/>
</dbReference>
<evidence type="ECO:0000256" key="4">
    <source>
        <dbReference type="ARBA" id="ARBA00029500"/>
    </source>
</evidence>
<dbReference type="InterPro" id="IPR025662">
    <property type="entry name" value="Sigma_54_int_dom_ATP-bd_1"/>
</dbReference>
<dbReference type="PANTHER" id="PTHR32071:SF57">
    <property type="entry name" value="C4-DICARBOXYLATE TRANSPORT TRANSCRIPTIONAL REGULATORY PROTEIN DCTD"/>
    <property type="match status" value="1"/>
</dbReference>
<dbReference type="Proteomes" id="UP000195991">
    <property type="component" value="Unassembled WGS sequence"/>
</dbReference>
<dbReference type="Gene3D" id="3.30.450.20">
    <property type="entry name" value="PAS domain"/>
    <property type="match status" value="1"/>
</dbReference>
<dbReference type="InterPro" id="IPR027417">
    <property type="entry name" value="P-loop_NTPase"/>
</dbReference>
<name>A0A1C3ZLA0_BACTU</name>
<proteinExistence type="predicted"/>
<dbReference type="Pfam" id="PF25601">
    <property type="entry name" value="AAA_lid_14"/>
    <property type="match status" value="1"/>
</dbReference>
<dbReference type="InterPro" id="IPR003593">
    <property type="entry name" value="AAA+_ATPase"/>
</dbReference>
<evidence type="ECO:0000313" key="10">
    <source>
        <dbReference type="Proteomes" id="UP000195991"/>
    </source>
</evidence>
<dbReference type="EMBL" id="FMBI01000017">
    <property type="protein sequence ID" value="SCB82990.1"/>
    <property type="molecule type" value="Genomic_DNA"/>
</dbReference>
<dbReference type="InterPro" id="IPR035965">
    <property type="entry name" value="PAS-like_dom_sf"/>
</dbReference>
<dbReference type="Pfam" id="PF18024">
    <property type="entry name" value="HTH_50"/>
    <property type="match status" value="1"/>
</dbReference>
<dbReference type="Gene3D" id="1.10.8.60">
    <property type="match status" value="1"/>
</dbReference>
<evidence type="ECO:0000259" key="7">
    <source>
        <dbReference type="PROSITE" id="PS50112"/>
    </source>
</evidence>
<dbReference type="Pfam" id="PF00158">
    <property type="entry name" value="Sigma54_activat"/>
    <property type="match status" value="1"/>
</dbReference>
<dbReference type="Gene3D" id="3.40.50.300">
    <property type="entry name" value="P-loop containing nucleotide triphosphate hydrolases"/>
    <property type="match status" value="1"/>
</dbReference>
<accession>A0A1C3ZLA0</accession>
<dbReference type="InterPro" id="IPR058031">
    <property type="entry name" value="AAA_lid_NorR"/>
</dbReference>
<dbReference type="SMART" id="SM00382">
    <property type="entry name" value="AAA"/>
    <property type="match status" value="1"/>
</dbReference>
<dbReference type="InterPro" id="IPR002078">
    <property type="entry name" value="Sigma_54_int"/>
</dbReference>
<protein>
    <recommendedName>
        <fullName evidence="4">HTH-type transcriptional regulatory protein TyrR</fullName>
    </recommendedName>
</protein>
<keyword evidence="2" id="KW-0058">Aromatic hydrocarbons catabolism</keyword>
<reference evidence="9 10" key="1">
    <citation type="submission" date="2016-08" db="EMBL/GenBank/DDBJ databases">
        <authorList>
            <person name="Seilhamer J.J."/>
        </authorList>
    </citation>
    <scope>NUCLEOTIDE SEQUENCE [LARGE SCALE GENOMIC DNA]</scope>
    <source>
        <strain evidence="9 10">IEBC_T61001</strain>
    </source>
</reference>
<dbReference type="PROSITE" id="PS50045">
    <property type="entry name" value="SIGMA54_INTERACT_4"/>
    <property type="match status" value="1"/>
</dbReference>
<feature type="domain" description="PAC" evidence="8">
    <location>
        <begin position="84"/>
        <end position="136"/>
    </location>
</feature>
<dbReference type="PROSITE" id="PS00675">
    <property type="entry name" value="SIGMA54_INTERACT_1"/>
    <property type="match status" value="1"/>
</dbReference>
<keyword evidence="1" id="KW-0547">Nucleotide-binding</keyword>
<dbReference type="Pfam" id="PF13426">
    <property type="entry name" value="PAS_9"/>
    <property type="match status" value="1"/>
</dbReference>
<evidence type="ECO:0000259" key="6">
    <source>
        <dbReference type="PROSITE" id="PS50045"/>
    </source>
</evidence>
<dbReference type="InterPro" id="IPR000700">
    <property type="entry name" value="PAS-assoc_C"/>
</dbReference>